<dbReference type="Gene3D" id="2.30.110.10">
    <property type="entry name" value="Electron Transport, Fmn-binding Protein, Chain A"/>
    <property type="match status" value="1"/>
</dbReference>
<evidence type="ECO:0000313" key="2">
    <source>
        <dbReference type="Proteomes" id="UP000816034"/>
    </source>
</evidence>
<dbReference type="PANTHER" id="PTHR35802">
    <property type="entry name" value="PROTEASE SYNTHASE AND SPORULATION PROTEIN PAI 2"/>
    <property type="match status" value="1"/>
</dbReference>
<dbReference type="EMBL" id="PYSW02000010">
    <property type="protein sequence ID" value="KAG2388333.1"/>
    <property type="molecule type" value="Genomic_DNA"/>
</dbReference>
<proteinExistence type="predicted"/>
<dbReference type="InterPro" id="IPR007396">
    <property type="entry name" value="TR_PAI2-type"/>
</dbReference>
<dbReference type="GeneID" id="68092959"/>
<reference evidence="1 2" key="1">
    <citation type="journal article" date="2018" name="BMC Genomics">
        <title>The genome of Naegleria lovaniensis, the basis for a comparative approach to unravel pathogenicity factors of the human pathogenic amoeba N. fowleri.</title>
        <authorList>
            <person name="Liechti N."/>
            <person name="Schurch N."/>
            <person name="Bruggmann R."/>
            <person name="Wittwer M."/>
        </authorList>
    </citation>
    <scope>NUCLEOTIDE SEQUENCE [LARGE SCALE GENOMIC DNA]</scope>
    <source>
        <strain evidence="1 2">ATCC 30569</strain>
    </source>
</reference>
<organism evidence="1 2">
    <name type="scientific">Naegleria lovaniensis</name>
    <name type="common">Amoeba</name>
    <dbReference type="NCBI Taxonomy" id="51637"/>
    <lineage>
        <taxon>Eukaryota</taxon>
        <taxon>Discoba</taxon>
        <taxon>Heterolobosea</taxon>
        <taxon>Tetramitia</taxon>
        <taxon>Eutetramitia</taxon>
        <taxon>Vahlkampfiidae</taxon>
        <taxon>Naegleria</taxon>
    </lineage>
</organism>
<dbReference type="Pfam" id="PF04299">
    <property type="entry name" value="FMN_bind_2"/>
    <property type="match status" value="1"/>
</dbReference>
<evidence type="ECO:0000313" key="1">
    <source>
        <dbReference type="EMBL" id="KAG2388333.1"/>
    </source>
</evidence>
<dbReference type="AlphaFoldDB" id="A0AA88GZ68"/>
<name>A0AA88GZ68_NAELO</name>
<dbReference type="SUPFAM" id="SSF50475">
    <property type="entry name" value="FMN-binding split barrel"/>
    <property type="match status" value="1"/>
</dbReference>
<dbReference type="InterPro" id="IPR012349">
    <property type="entry name" value="Split_barrel_FMN-bd"/>
</dbReference>
<accession>A0AA88GZ68</accession>
<dbReference type="PANTHER" id="PTHR35802:SF1">
    <property type="entry name" value="PROTEASE SYNTHASE AND SPORULATION PROTEIN PAI 2"/>
    <property type="match status" value="1"/>
</dbReference>
<dbReference type="Proteomes" id="UP000816034">
    <property type="component" value="Unassembled WGS sequence"/>
</dbReference>
<comment type="caution">
    <text evidence="1">The sequence shown here is derived from an EMBL/GenBank/DDBJ whole genome shotgun (WGS) entry which is preliminary data.</text>
</comment>
<keyword evidence="2" id="KW-1185">Reference proteome</keyword>
<protein>
    <submittedName>
        <fullName evidence="1">Uncharacterized protein</fullName>
    </submittedName>
</protein>
<sequence length="338" mass="39205">MYAQLIRAESSNNNDHTYSFLFSSVQPSKILAGIGLGTCLYFGYSCMKYVVKKMMSYPSAPQLQSEQDQHSIHHHEFYIPKYFSAFRNNVQMNNNSHQKESLNSLSESKSLQDENSFKIQFMKENSFALLLTWKGNQMFTSHVPFLIESNSNHDIVLKFHLAKANPHCKALEEFSKSIYTEESNRWKCMVLFTGPHFYISPKWYGDVQVQKRQVPTWNFTSIHAICEECQIIHDSDGKKEIVTELTNVNEEWLLKYSKNPNESDLVRYDFSKVDEKFSQVLLQEIVGFTLTVKELKEKWKLSQNKSPPIIQSVVEGLQRSGSDLAIQTAELMRNYTTK</sequence>
<gene>
    <name evidence="1" type="ORF">C9374_000497</name>
</gene>
<dbReference type="RefSeq" id="XP_044552325.1">
    <property type="nucleotide sequence ID" value="XM_044694667.1"/>
</dbReference>